<protein>
    <submittedName>
        <fullName evidence="2">Uncharacterized protein</fullName>
    </submittedName>
</protein>
<feature type="region of interest" description="Disordered" evidence="1">
    <location>
        <begin position="235"/>
        <end position="265"/>
    </location>
</feature>
<accession>F2UWZ0</accession>
<reference evidence="2 3" key="2">
    <citation type="submission" date="2011-10" db="EMBL/GenBank/DDBJ databases">
        <title>The Genome Sequence of Actinomyces viscosus C505.</title>
        <authorList>
            <consortium name="The Broad Institute Genome Sequencing Platform"/>
            <consortium name="The Broad Institute Genome Sequencing Center for Infectious Disease"/>
            <person name="Earl A."/>
            <person name="Ward D."/>
            <person name="Feldgarden M."/>
            <person name="Gevers D."/>
            <person name="Sibley C.D."/>
            <person name="Field T.R."/>
            <person name="Grinwis M."/>
            <person name="Eshaghurshan C.S."/>
            <person name="Surette M.G."/>
            <person name="Young S.K."/>
            <person name="Zeng Q."/>
            <person name="Gargeya S."/>
            <person name="Fitzgerald M."/>
            <person name="Haas B."/>
            <person name="Abouelleil A."/>
            <person name="Alvarado L."/>
            <person name="Arachchi H.M."/>
            <person name="Berlin A."/>
            <person name="Brown A."/>
            <person name="Chapman S.B."/>
            <person name="Chen Z."/>
            <person name="Dunbar C."/>
            <person name="Freedman E."/>
            <person name="Gearin G."/>
            <person name="Goldberg J."/>
            <person name="Griggs A."/>
            <person name="Gujja S."/>
            <person name="Heiman D."/>
            <person name="Howarth C."/>
            <person name="Larson L."/>
            <person name="Lui A."/>
            <person name="MacDonald P.J.P."/>
            <person name="Montmayeur A."/>
            <person name="Murphy C."/>
            <person name="Neiman D."/>
            <person name="Pearson M."/>
            <person name="Priest M."/>
            <person name="Roberts A."/>
            <person name="Saif S."/>
            <person name="Shea T."/>
            <person name="Shenoy N."/>
            <person name="Sisk P."/>
            <person name="Stolte C."/>
            <person name="Sykes S."/>
            <person name="Wortman J."/>
            <person name="Nusbaum C."/>
            <person name="Birren B."/>
        </authorList>
    </citation>
    <scope>NUCLEOTIDE SEQUENCE [LARGE SCALE GENOMIC DNA]</scope>
    <source>
        <strain evidence="2 3">C505</strain>
    </source>
</reference>
<reference evidence="3" key="1">
    <citation type="submission" date="2010-02" db="EMBL/GenBank/DDBJ databases">
        <title>The Genome Sequence of Prevotella oris strain C735.</title>
        <authorList>
            <consortium name="The Broad Institute Genome Sequencing Platform"/>
            <person name="Ward D."/>
            <person name="Feldgarden M."/>
            <person name="Earl A."/>
            <person name="Young S.K."/>
            <person name="Zeng Q."/>
            <person name="Koehrsen M."/>
            <person name="Alvarado L."/>
            <person name="Berlin A."/>
            <person name="Bochicchio J."/>
            <person name="Borenstein D."/>
            <person name="Chapman S.B."/>
            <person name="Chen Z."/>
            <person name="Engels R."/>
            <person name="Freedman E."/>
            <person name="Gellesch M."/>
            <person name="Goldberg J."/>
            <person name="Griggs A."/>
            <person name="Gujja S."/>
            <person name="Heilman E."/>
            <person name="Heiman D."/>
            <person name="Hepburn T."/>
            <person name="Howarth C."/>
            <person name="Jen D."/>
            <person name="Larson L."/>
            <person name="Mehta T."/>
            <person name="Park D."/>
            <person name="Pearson M."/>
            <person name="Roberts A."/>
            <person name="Saif S."/>
            <person name="Shea T."/>
            <person name="Shenoy N."/>
            <person name="Sisk P."/>
            <person name="Stolte C."/>
            <person name="Sykes S."/>
            <person name="Thomson T."/>
            <person name="Walk T."/>
            <person name="White J."/>
            <person name="Yandava C."/>
            <person name="Sibley C.D."/>
            <person name="Field T.R."/>
            <person name="Grinwis M."/>
            <person name="Eshaghurshan C.S."/>
            <person name="Surette M.G."/>
            <person name="Haas B."/>
            <person name="Nusbaum C."/>
            <person name="Birren B."/>
        </authorList>
    </citation>
    <scope>NUCLEOTIDE SEQUENCE [LARGE SCALE GENOMIC DNA]</scope>
    <source>
        <strain evidence="3">C505</strain>
    </source>
</reference>
<evidence type="ECO:0000313" key="2">
    <source>
        <dbReference type="EMBL" id="EGE38474.2"/>
    </source>
</evidence>
<evidence type="ECO:0000313" key="3">
    <source>
        <dbReference type="Proteomes" id="UP000004668"/>
    </source>
</evidence>
<dbReference type="AlphaFoldDB" id="F2UWZ0"/>
<proteinExistence type="predicted"/>
<gene>
    <name evidence="2" type="ORF">HMPREF0059_01332</name>
</gene>
<dbReference type="RefSeq" id="WP_020992124.1">
    <property type="nucleotide sequence ID" value="NZ_KI391970.1"/>
</dbReference>
<organism evidence="2 3">
    <name type="scientific">Actinomyces viscosus C505</name>
    <dbReference type="NCBI Taxonomy" id="562973"/>
    <lineage>
        <taxon>Bacteria</taxon>
        <taxon>Bacillati</taxon>
        <taxon>Actinomycetota</taxon>
        <taxon>Actinomycetes</taxon>
        <taxon>Actinomycetales</taxon>
        <taxon>Actinomycetaceae</taxon>
        <taxon>Actinomyces</taxon>
    </lineage>
</organism>
<comment type="caution">
    <text evidence="2">The sequence shown here is derived from an EMBL/GenBank/DDBJ whole genome shotgun (WGS) entry which is preliminary data.</text>
</comment>
<name>F2UWZ0_ACTVI</name>
<dbReference type="EMBL" id="ACRE02000073">
    <property type="protein sequence ID" value="EGE38474.2"/>
    <property type="molecule type" value="Genomic_DNA"/>
</dbReference>
<dbReference type="HOGENOM" id="CLU_673751_0_0_11"/>
<sequence length="408" mass="43612">MSDNGNIDVTIPGSVSSVDNAARYLENLRDDASDGSGMLNRNAVTSGMGGETALAVGAYASSLRDAGNDIYTRAKAAAVVFRSFADQLSYRKDDMKQHLETARQSNLTVKGNIIEYPATVSPPGEFPKNGTSQQKNDWYKADDSYGEYTAKVRDFEMIRGRVEATFKKLNDWITENLIKAKTDALNDTEMGAVRDFVLGASGKAGELVPENKYTKAGDALRGQATVLARELAAKRSENKSVRTKSRPPSDKAVARNMGRGKPNTLSDTADGLEYVGGLMKKLAGPSLTLATAAYDLYNGQSPSKVVITTATALATDAGVVVAAAALAPEASALAVGATAVAVGTVVVTGVGYAYEYAVPQNIRGKIDHFIEEQGELNLEEWEDVKNEVHDGWDWASRKLSHGWKSVVG</sequence>
<dbReference type="eggNOG" id="ENOG50347TR">
    <property type="taxonomic scope" value="Bacteria"/>
</dbReference>
<dbReference type="Proteomes" id="UP000004668">
    <property type="component" value="Unassembled WGS sequence"/>
</dbReference>
<evidence type="ECO:0000256" key="1">
    <source>
        <dbReference type="SAM" id="MobiDB-lite"/>
    </source>
</evidence>